<dbReference type="OrthoDB" id="9789940at2"/>
<gene>
    <name evidence="7" type="ORF">EJA05_00325</name>
</gene>
<keyword evidence="5 6" id="KW-0472">Membrane</keyword>
<dbReference type="EMBL" id="CP034338">
    <property type="protein sequence ID" value="AZL66269.1"/>
    <property type="molecule type" value="Genomic_DNA"/>
</dbReference>
<dbReference type="PANTHER" id="PTHR23427">
    <property type="entry name" value="SURFEIT LOCUS PROTEIN"/>
    <property type="match status" value="1"/>
</dbReference>
<dbReference type="PANTHER" id="PTHR23427:SF2">
    <property type="entry name" value="SURFEIT LOCUS PROTEIN 1"/>
    <property type="match status" value="1"/>
</dbReference>
<evidence type="ECO:0000313" key="8">
    <source>
        <dbReference type="Proteomes" id="UP000268230"/>
    </source>
</evidence>
<evidence type="ECO:0000313" key="7">
    <source>
        <dbReference type="EMBL" id="AZL66269.1"/>
    </source>
</evidence>
<protein>
    <recommendedName>
        <fullName evidence="6">SURF1-like protein</fullName>
    </recommendedName>
</protein>
<dbReference type="AlphaFoldDB" id="A0A3S8UD56"/>
<dbReference type="KEGG" id="pory:EJA05_00325"/>
<dbReference type="CDD" id="cd06662">
    <property type="entry name" value="SURF1"/>
    <property type="match status" value="1"/>
</dbReference>
<name>A0A3S8UD56_9PSED</name>
<dbReference type="Proteomes" id="UP000268230">
    <property type="component" value="Chromosome"/>
</dbReference>
<dbReference type="InterPro" id="IPR002994">
    <property type="entry name" value="Surf1/Shy1"/>
</dbReference>
<comment type="similarity">
    <text evidence="2 6">Belongs to the SURF1 family.</text>
</comment>
<reference evidence="7 8" key="1">
    <citation type="submission" date="2018-12" db="EMBL/GenBank/DDBJ databases">
        <authorList>
            <person name="Li S."/>
            <person name="Yang R."/>
            <person name="Chen G."/>
            <person name="Zou L."/>
            <person name="Zhang C."/>
            <person name="Chen Y."/>
            <person name="Liu Z."/>
            <person name="Li Y."/>
            <person name="Yan Y."/>
            <person name="Huang M."/>
            <person name="Chen T."/>
        </authorList>
    </citation>
    <scope>NUCLEOTIDE SEQUENCE [LARGE SCALE GENOMIC DNA]</scope>
    <source>
        <strain evidence="7 8">1257</strain>
    </source>
</reference>
<sequence length="247" mass="27934">MRPFRPGWIPTLVVLALLPGLIALGFWQLGRADDKRALMDSYAERQVEAPLAAAQLAQLPDPAFYRVHLYGRFDARHSLLLDNQMRDGQAGVELLQPFHDQASGQWLLVNRGWLPWPDRRVPVQFVTPDQPLALDASVYVAPGKTFQLHPDPAGGQWPHLLTAVDPAGLWQLLGREGFAHELRLEPGPASYRLGWPVVAMGPEKHLGYAVQWFALATTLVLLYLYFGWHNHNKENRHGRRHESTERA</sequence>
<dbReference type="PROSITE" id="PS50895">
    <property type="entry name" value="SURF1"/>
    <property type="match status" value="1"/>
</dbReference>
<evidence type="ECO:0000256" key="5">
    <source>
        <dbReference type="ARBA" id="ARBA00023136"/>
    </source>
</evidence>
<evidence type="ECO:0000256" key="2">
    <source>
        <dbReference type="ARBA" id="ARBA00007165"/>
    </source>
</evidence>
<proteinExistence type="inferred from homology"/>
<dbReference type="Pfam" id="PF02104">
    <property type="entry name" value="SURF1"/>
    <property type="match status" value="1"/>
</dbReference>
<keyword evidence="3 6" id="KW-0812">Transmembrane</keyword>
<accession>A0A3S8UD56</accession>
<keyword evidence="6" id="KW-1003">Cell membrane</keyword>
<evidence type="ECO:0000256" key="4">
    <source>
        <dbReference type="ARBA" id="ARBA00022989"/>
    </source>
</evidence>
<dbReference type="GO" id="GO:0005886">
    <property type="term" value="C:plasma membrane"/>
    <property type="evidence" value="ECO:0007669"/>
    <property type="project" value="UniProtKB-SubCell"/>
</dbReference>
<evidence type="ECO:0000256" key="1">
    <source>
        <dbReference type="ARBA" id="ARBA00004370"/>
    </source>
</evidence>
<organism evidence="7 8">
    <name type="scientific">Pseudomonas entomophila</name>
    <dbReference type="NCBI Taxonomy" id="312306"/>
    <lineage>
        <taxon>Bacteria</taxon>
        <taxon>Pseudomonadati</taxon>
        <taxon>Pseudomonadota</taxon>
        <taxon>Gammaproteobacteria</taxon>
        <taxon>Pseudomonadales</taxon>
        <taxon>Pseudomonadaceae</taxon>
        <taxon>Pseudomonas</taxon>
    </lineage>
</organism>
<comment type="subcellular location">
    <subcellularLocation>
        <location evidence="6">Cell membrane</location>
        <topology evidence="6">Multi-pass membrane protein</topology>
    </subcellularLocation>
    <subcellularLocation>
        <location evidence="1">Membrane</location>
    </subcellularLocation>
</comment>
<comment type="caution">
    <text evidence="6">Lacks conserved residue(s) required for the propagation of feature annotation.</text>
</comment>
<evidence type="ECO:0000256" key="3">
    <source>
        <dbReference type="ARBA" id="ARBA00022692"/>
    </source>
</evidence>
<feature type="transmembrane region" description="Helical" evidence="6">
    <location>
        <begin position="206"/>
        <end position="226"/>
    </location>
</feature>
<dbReference type="InterPro" id="IPR045214">
    <property type="entry name" value="Surf1/Surf4"/>
</dbReference>
<keyword evidence="4 6" id="KW-1133">Transmembrane helix</keyword>
<evidence type="ECO:0000256" key="6">
    <source>
        <dbReference type="RuleBase" id="RU363076"/>
    </source>
</evidence>